<sequence>MDLPEGVRLERSPFPANADLSALWIRAWGDSGPADYRPVLDRGLGHVCAYADGRLIGFVNVAWDGGQHAFILDTCVDRDWRRRGIATALVAEATALARDGGAGWLHVDFEPHLESFYRACGFRPTAAGLIRL</sequence>
<comment type="caution">
    <text evidence="4">The sequence shown here is derived from an EMBL/GenBank/DDBJ whole genome shotgun (WGS) entry which is preliminary data.</text>
</comment>
<keyword evidence="2" id="KW-0012">Acyltransferase</keyword>
<keyword evidence="1" id="KW-0808">Transferase</keyword>
<evidence type="ECO:0000313" key="5">
    <source>
        <dbReference type="Proteomes" id="UP001156691"/>
    </source>
</evidence>
<dbReference type="CDD" id="cd04301">
    <property type="entry name" value="NAT_SF"/>
    <property type="match status" value="1"/>
</dbReference>
<dbReference type="InterPro" id="IPR050832">
    <property type="entry name" value="Bact_Acetyltransf"/>
</dbReference>
<evidence type="ECO:0000256" key="1">
    <source>
        <dbReference type="ARBA" id="ARBA00022679"/>
    </source>
</evidence>
<dbReference type="InterPro" id="IPR016181">
    <property type="entry name" value="Acyl_CoA_acyltransferase"/>
</dbReference>
<proteinExistence type="predicted"/>
<accession>A0ABQ5VYT0</accession>
<feature type="domain" description="N-acetyltransferase" evidence="3">
    <location>
        <begin position="1"/>
        <end position="132"/>
    </location>
</feature>
<dbReference type="PROSITE" id="PS51186">
    <property type="entry name" value="GNAT"/>
    <property type="match status" value="1"/>
</dbReference>
<dbReference type="Pfam" id="PF00583">
    <property type="entry name" value="Acetyltransf_1"/>
    <property type="match status" value="1"/>
</dbReference>
<dbReference type="RefSeq" id="WP_284338277.1">
    <property type="nucleotide sequence ID" value="NZ_BSNS01000001.1"/>
</dbReference>
<dbReference type="PANTHER" id="PTHR43877">
    <property type="entry name" value="AMINOALKYLPHOSPHONATE N-ACETYLTRANSFERASE-RELATED-RELATED"/>
    <property type="match status" value="1"/>
</dbReference>
<reference evidence="5" key="1">
    <citation type="journal article" date="2019" name="Int. J. Syst. Evol. Microbiol.">
        <title>The Global Catalogue of Microorganisms (GCM) 10K type strain sequencing project: providing services to taxonomists for standard genome sequencing and annotation.</title>
        <authorList>
            <consortium name="The Broad Institute Genomics Platform"/>
            <consortium name="The Broad Institute Genome Sequencing Center for Infectious Disease"/>
            <person name="Wu L."/>
            <person name="Ma J."/>
        </authorList>
    </citation>
    <scope>NUCLEOTIDE SEQUENCE [LARGE SCALE GENOMIC DNA]</scope>
    <source>
        <strain evidence="5">NBRC 112416</strain>
    </source>
</reference>
<name>A0ABQ5VYT0_9HYPH</name>
<dbReference type="EMBL" id="BSNS01000001">
    <property type="protein sequence ID" value="GLQ52806.1"/>
    <property type="molecule type" value="Genomic_DNA"/>
</dbReference>
<dbReference type="InterPro" id="IPR000182">
    <property type="entry name" value="GNAT_dom"/>
</dbReference>
<organism evidence="4 5">
    <name type="scientific">Devosia nitrariae</name>
    <dbReference type="NCBI Taxonomy" id="2071872"/>
    <lineage>
        <taxon>Bacteria</taxon>
        <taxon>Pseudomonadati</taxon>
        <taxon>Pseudomonadota</taxon>
        <taxon>Alphaproteobacteria</taxon>
        <taxon>Hyphomicrobiales</taxon>
        <taxon>Devosiaceae</taxon>
        <taxon>Devosia</taxon>
    </lineage>
</organism>
<dbReference type="Gene3D" id="3.40.630.30">
    <property type="match status" value="1"/>
</dbReference>
<evidence type="ECO:0000259" key="3">
    <source>
        <dbReference type="PROSITE" id="PS51186"/>
    </source>
</evidence>
<evidence type="ECO:0000313" key="4">
    <source>
        <dbReference type="EMBL" id="GLQ52806.1"/>
    </source>
</evidence>
<dbReference type="SUPFAM" id="SSF55729">
    <property type="entry name" value="Acyl-CoA N-acyltransferases (Nat)"/>
    <property type="match status" value="1"/>
</dbReference>
<keyword evidence="5" id="KW-1185">Reference proteome</keyword>
<protein>
    <submittedName>
        <fullName evidence="4">N-acetyltransferase</fullName>
    </submittedName>
</protein>
<gene>
    <name evidence="4" type="ORF">GCM10010862_00640</name>
</gene>
<dbReference type="Proteomes" id="UP001156691">
    <property type="component" value="Unassembled WGS sequence"/>
</dbReference>
<evidence type="ECO:0000256" key="2">
    <source>
        <dbReference type="ARBA" id="ARBA00023315"/>
    </source>
</evidence>